<gene>
    <name evidence="4" type="ORF">NCTC10254_00666</name>
</gene>
<dbReference type="EMBL" id="UARK01000001">
    <property type="protein sequence ID" value="SPW24293.1"/>
    <property type="molecule type" value="Genomic_DNA"/>
</dbReference>
<comment type="caution">
    <text evidence="4">The sequence shown here is derived from an EMBL/GenBank/DDBJ whole genome shotgun (WGS) entry which is preliminary data.</text>
</comment>
<dbReference type="GO" id="GO:0032259">
    <property type="term" value="P:methylation"/>
    <property type="evidence" value="ECO:0007669"/>
    <property type="project" value="UniProtKB-KW"/>
</dbReference>
<dbReference type="CDD" id="cd02440">
    <property type="entry name" value="AdoMet_MTases"/>
    <property type="match status" value="1"/>
</dbReference>
<dbReference type="GeneID" id="84572918"/>
<organism evidence="4 5">
    <name type="scientific">Corynebacterium matruchotii</name>
    <dbReference type="NCBI Taxonomy" id="43768"/>
    <lineage>
        <taxon>Bacteria</taxon>
        <taxon>Bacillati</taxon>
        <taxon>Actinomycetota</taxon>
        <taxon>Actinomycetes</taxon>
        <taxon>Mycobacteriales</taxon>
        <taxon>Corynebacteriaceae</taxon>
        <taxon>Corynebacterium</taxon>
    </lineage>
</organism>
<dbReference type="PANTHER" id="PTHR33841:SF5">
    <property type="entry name" value="DNA METHYLASE (MODIFICATION METHYLASE) (METHYLTRANSFERASE)-RELATED"/>
    <property type="match status" value="1"/>
</dbReference>
<dbReference type="AlphaFoldDB" id="A0A6H9XMY8"/>
<evidence type="ECO:0000313" key="4">
    <source>
        <dbReference type="EMBL" id="SPW24293.1"/>
    </source>
</evidence>
<dbReference type="InterPro" id="IPR050953">
    <property type="entry name" value="N4_N6_ade-DNA_methylase"/>
</dbReference>
<dbReference type="Gene3D" id="3.40.50.150">
    <property type="entry name" value="Vaccinia Virus protein VP39"/>
    <property type="match status" value="1"/>
</dbReference>
<dbReference type="InterPro" id="IPR029063">
    <property type="entry name" value="SAM-dependent_MTases_sf"/>
</dbReference>
<keyword evidence="3" id="KW-0949">S-adenosyl-L-methionine</keyword>
<dbReference type="PRINTS" id="PR00507">
    <property type="entry name" value="N12N6MTFRASE"/>
</dbReference>
<evidence type="ECO:0000256" key="3">
    <source>
        <dbReference type="ARBA" id="ARBA00022691"/>
    </source>
</evidence>
<evidence type="ECO:0000313" key="5">
    <source>
        <dbReference type="Proteomes" id="UP000249886"/>
    </source>
</evidence>
<dbReference type="PANTHER" id="PTHR33841">
    <property type="entry name" value="DNA METHYLTRANSFERASE YEEA-RELATED"/>
    <property type="match status" value="1"/>
</dbReference>
<sequence length="490" mass="54768">MPNNEFGDFQTPLALARRCLEVLALPQHGPIRVLEPTCGRGAFLRAAKERNPTSIRYGIDINADYVQVARNYGTVAHANIFTRNLTDISWPDPTAPLFVIGNPPWVTAAELNRMGSNNIPPKKNYKGMPGIAALLGSSNFDVCEYIILKALTELRGQPLRLGMLCKTHVARNVLVECARARIQVATAALYPINARRWFNAEVDACWFTLTIDPALPQGNYAIDVHENLFEGAGKIARRWGIVGTTLVSDLDAYQLVRSADGPSPYTWRSGLKHDAARVFEFTSFPENLESEYIYPLLKGTDVFRGRHQHPSRWVLVPQHKFGEDTAHLQYTAPKVWRYLIGHAAALDNRKSMIYRNRPRFSVFGHGDYTFAPLKVSCSGMHKESRFQLVTQAKTPRGARPVVLDDTCYFLPFENSTHAALVTAILRSPECQAFIQSLVFWDAKRPITKKLLSHIDLFALPCDRSTIRATAAAIAADAGVRFDADEATELF</sequence>
<dbReference type="RefSeq" id="WP_005524195.1">
    <property type="nucleotide sequence ID" value="NZ_CP050134.2"/>
</dbReference>
<dbReference type="SUPFAM" id="SSF53335">
    <property type="entry name" value="S-adenosyl-L-methionine-dependent methyltransferases"/>
    <property type="match status" value="1"/>
</dbReference>
<dbReference type="Proteomes" id="UP000249886">
    <property type="component" value="Unassembled WGS sequence"/>
</dbReference>
<dbReference type="REBASE" id="382983">
    <property type="entry name" value="M.Cma14266II"/>
</dbReference>
<reference evidence="4 5" key="1">
    <citation type="submission" date="2018-06" db="EMBL/GenBank/DDBJ databases">
        <authorList>
            <consortium name="Pathogen Informatics"/>
            <person name="Doyle S."/>
        </authorList>
    </citation>
    <scope>NUCLEOTIDE SEQUENCE [LARGE SCALE GENOMIC DNA]</scope>
    <source>
        <strain evidence="4 5">NCTC10254</strain>
    </source>
</reference>
<keyword evidence="1" id="KW-0489">Methyltransferase</keyword>
<evidence type="ECO:0000256" key="2">
    <source>
        <dbReference type="ARBA" id="ARBA00022679"/>
    </source>
</evidence>
<keyword evidence="2" id="KW-0808">Transferase</keyword>
<evidence type="ECO:0000256" key="1">
    <source>
        <dbReference type="ARBA" id="ARBA00022603"/>
    </source>
</evidence>
<protein>
    <submittedName>
        <fullName evidence="4">Uncharacterized protein</fullName>
    </submittedName>
</protein>
<dbReference type="GO" id="GO:0008168">
    <property type="term" value="F:methyltransferase activity"/>
    <property type="evidence" value="ECO:0007669"/>
    <property type="project" value="UniProtKB-KW"/>
</dbReference>
<name>A0A6H9XMY8_9CORY</name>
<proteinExistence type="predicted"/>
<accession>A0A6H9XMY8</accession>